<evidence type="ECO:0000313" key="2">
    <source>
        <dbReference type="EMBL" id="SHF85365.1"/>
    </source>
</evidence>
<name>A0A1M5F1I0_9BACT</name>
<dbReference type="InterPro" id="IPR029062">
    <property type="entry name" value="Class_I_gatase-like"/>
</dbReference>
<keyword evidence="2" id="KW-0808">Transferase</keyword>
<keyword evidence="2" id="KW-0315">Glutamine amidotransferase</keyword>
<reference evidence="2 3" key="1">
    <citation type="submission" date="2016-11" db="EMBL/GenBank/DDBJ databases">
        <authorList>
            <person name="Jaros S."/>
            <person name="Januszkiewicz K."/>
            <person name="Wedrychowicz H."/>
        </authorList>
    </citation>
    <scope>NUCLEOTIDE SEQUENCE [LARGE SCALE GENOMIC DNA]</scope>
    <source>
        <strain evidence="2 3">DSM 18119</strain>
    </source>
</reference>
<evidence type="ECO:0000259" key="1">
    <source>
        <dbReference type="Pfam" id="PF00117"/>
    </source>
</evidence>
<dbReference type="Gene3D" id="3.40.50.880">
    <property type="match status" value="1"/>
</dbReference>
<dbReference type="Proteomes" id="UP000184048">
    <property type="component" value="Unassembled WGS sequence"/>
</dbReference>
<accession>A0A1M5F1I0</accession>
<keyword evidence="3" id="KW-1185">Reference proteome</keyword>
<organism evidence="2 3">
    <name type="scientific">Flavisolibacter ginsengisoli DSM 18119</name>
    <dbReference type="NCBI Taxonomy" id="1121884"/>
    <lineage>
        <taxon>Bacteria</taxon>
        <taxon>Pseudomonadati</taxon>
        <taxon>Bacteroidota</taxon>
        <taxon>Chitinophagia</taxon>
        <taxon>Chitinophagales</taxon>
        <taxon>Chitinophagaceae</taxon>
        <taxon>Flavisolibacter</taxon>
    </lineage>
</organism>
<dbReference type="RefSeq" id="WP_072836811.1">
    <property type="nucleotide sequence ID" value="NZ_FQUU01000021.1"/>
</dbReference>
<dbReference type="EMBL" id="FQUU01000021">
    <property type="protein sequence ID" value="SHF85365.1"/>
    <property type="molecule type" value="Genomic_DNA"/>
</dbReference>
<proteinExistence type="predicted"/>
<dbReference type="OrthoDB" id="639921at2"/>
<evidence type="ECO:0000313" key="3">
    <source>
        <dbReference type="Proteomes" id="UP000184048"/>
    </source>
</evidence>
<dbReference type="PROSITE" id="PS51273">
    <property type="entry name" value="GATASE_TYPE_1"/>
    <property type="match status" value="1"/>
</dbReference>
<dbReference type="InterPro" id="IPR017926">
    <property type="entry name" value="GATASE"/>
</dbReference>
<gene>
    <name evidence="2" type="ORF">SAMN02745131_03687</name>
</gene>
<sequence length="281" mass="32610">MKKGSTIRIAILDLYEGHPNQGMRCLREIIKQWAVYSNSNVVFDEFEVRLNQEFPDLSYDMYISSGGPGSPMESEGQAWDTGYFTWLEQVEQWNNNPANPNKKFVFFICHSFQLVSRYYGIGDISKRKSTAFGVFPVHVTLEGQKDPVFAGLNDPFYVVDSRDWQVTLPDFNKLKMIGAEILCIEKYRPHVPYAQAIMGVRFNEYMVGTQFHPEADAEGMSMYLQTEEKKKTVVENYGFEKWQNMVEQLNDPEKIMYTYAHLLPNFFNEAARHLQQQLVVS</sequence>
<dbReference type="SUPFAM" id="SSF52317">
    <property type="entry name" value="Class I glutamine amidotransferase-like"/>
    <property type="match status" value="1"/>
</dbReference>
<feature type="domain" description="Glutamine amidotransferase" evidence="1">
    <location>
        <begin position="49"/>
        <end position="218"/>
    </location>
</feature>
<dbReference type="STRING" id="1121884.SAMN02745131_03687"/>
<protein>
    <submittedName>
        <fullName evidence="2">GMP synthase-Glutamine amidotransferase</fullName>
    </submittedName>
</protein>
<dbReference type="GO" id="GO:0016740">
    <property type="term" value="F:transferase activity"/>
    <property type="evidence" value="ECO:0007669"/>
    <property type="project" value="UniProtKB-KW"/>
</dbReference>
<dbReference type="AlphaFoldDB" id="A0A1M5F1I0"/>
<dbReference type="Pfam" id="PF00117">
    <property type="entry name" value="GATase"/>
    <property type="match status" value="1"/>
</dbReference>